<dbReference type="EMBL" id="BSUO01000001">
    <property type="protein sequence ID" value="GMA41170.1"/>
    <property type="molecule type" value="Genomic_DNA"/>
</dbReference>
<keyword evidence="4 6" id="KW-1133">Transmembrane helix</keyword>
<comment type="similarity">
    <text evidence="6">Belongs to the binding-protein-dependent transport system permease family.</text>
</comment>
<protein>
    <submittedName>
        <fullName evidence="9">Glycine/betaine ABC transporter permease</fullName>
    </submittedName>
</protein>
<dbReference type="InterPro" id="IPR035906">
    <property type="entry name" value="MetI-like_sf"/>
</dbReference>
<dbReference type="PANTHER" id="PTHR30177:SF33">
    <property type="entry name" value="POSSIBLE OSMOPROTECTANT (GLYCINE BETAINE_CARNITINE_CHOLINE_L-PROLINE) TRANSPORT INTEGRAL MEMBRANE PROTEIN ABC TRANSPORTER PROZ"/>
    <property type="match status" value="1"/>
</dbReference>
<feature type="region of interest" description="Disordered" evidence="7">
    <location>
        <begin position="225"/>
        <end position="248"/>
    </location>
</feature>
<dbReference type="PANTHER" id="PTHR30177">
    <property type="entry name" value="GLYCINE BETAINE/L-PROLINE TRANSPORT SYSTEM PERMEASE PROTEIN PROW"/>
    <property type="match status" value="1"/>
</dbReference>
<keyword evidence="3 6" id="KW-0812">Transmembrane</keyword>
<gene>
    <name evidence="9" type="primary">proW</name>
    <name evidence="9" type="ORF">GCM10025883_32150</name>
</gene>
<evidence type="ECO:0000256" key="6">
    <source>
        <dbReference type="RuleBase" id="RU363032"/>
    </source>
</evidence>
<reference evidence="10" key="1">
    <citation type="journal article" date="2019" name="Int. J. Syst. Evol. Microbiol.">
        <title>The Global Catalogue of Microorganisms (GCM) 10K type strain sequencing project: providing services to taxonomists for standard genome sequencing and annotation.</title>
        <authorList>
            <consortium name="The Broad Institute Genomics Platform"/>
            <consortium name="The Broad Institute Genome Sequencing Center for Infectious Disease"/>
            <person name="Wu L."/>
            <person name="Ma J."/>
        </authorList>
    </citation>
    <scope>NUCLEOTIDE SEQUENCE [LARGE SCALE GENOMIC DNA]</scope>
    <source>
        <strain evidence="10">NBRC 113072</strain>
    </source>
</reference>
<dbReference type="Proteomes" id="UP001157126">
    <property type="component" value="Unassembled WGS sequence"/>
</dbReference>
<comment type="caution">
    <text evidence="9">The sequence shown here is derived from an EMBL/GenBank/DDBJ whole genome shotgun (WGS) entry which is preliminary data.</text>
</comment>
<keyword evidence="5 6" id="KW-0472">Membrane</keyword>
<organism evidence="9 10">
    <name type="scientific">Mobilicoccus caccae</name>
    <dbReference type="NCBI Taxonomy" id="1859295"/>
    <lineage>
        <taxon>Bacteria</taxon>
        <taxon>Bacillati</taxon>
        <taxon>Actinomycetota</taxon>
        <taxon>Actinomycetes</taxon>
        <taxon>Micrococcales</taxon>
        <taxon>Dermatophilaceae</taxon>
        <taxon>Mobilicoccus</taxon>
    </lineage>
</organism>
<dbReference type="SUPFAM" id="SSF161098">
    <property type="entry name" value="MetI-like"/>
    <property type="match status" value="1"/>
</dbReference>
<feature type="domain" description="ABC transmembrane type-1" evidence="8">
    <location>
        <begin position="29"/>
        <end position="210"/>
    </location>
</feature>
<evidence type="ECO:0000256" key="1">
    <source>
        <dbReference type="ARBA" id="ARBA00004141"/>
    </source>
</evidence>
<feature type="transmembrane region" description="Helical" evidence="6">
    <location>
        <begin position="29"/>
        <end position="53"/>
    </location>
</feature>
<proteinExistence type="inferred from homology"/>
<evidence type="ECO:0000256" key="2">
    <source>
        <dbReference type="ARBA" id="ARBA00022448"/>
    </source>
</evidence>
<dbReference type="CDD" id="cd06261">
    <property type="entry name" value="TM_PBP2"/>
    <property type="match status" value="1"/>
</dbReference>
<sequence>MIDRLLAWLGDPATWSGSEGILARTGEHLVYSLVVLVIAGLVAIPLGLAIGHTGRGRWLISTTNAARAIPSLGLLFAFALWLGPRLESDLAFVLPSLIVLVILAMPPLLSGAYAGVEAVDPAARDAAHGVGMTRRQVLTGVELPCALPLLLSGVRSATLQVVATATIASYISLGGLGRFLIDGLAASDYAQVAGGALLVALLALVLDGLLALLTRLVVSPGLRADARPRRRDRRPDPRPTPSGRKAIP</sequence>
<feature type="transmembrane region" description="Helical" evidence="6">
    <location>
        <begin position="90"/>
        <end position="109"/>
    </location>
</feature>
<comment type="subcellular location">
    <subcellularLocation>
        <location evidence="6">Cell membrane</location>
        <topology evidence="6">Multi-pass membrane protein</topology>
    </subcellularLocation>
    <subcellularLocation>
        <location evidence="1">Membrane</location>
        <topology evidence="1">Multi-pass membrane protein</topology>
    </subcellularLocation>
</comment>
<feature type="transmembrane region" description="Helical" evidence="6">
    <location>
        <begin position="193"/>
        <end position="218"/>
    </location>
</feature>
<feature type="transmembrane region" description="Helical" evidence="6">
    <location>
        <begin position="65"/>
        <end position="84"/>
    </location>
</feature>
<evidence type="ECO:0000313" key="10">
    <source>
        <dbReference type="Proteomes" id="UP001157126"/>
    </source>
</evidence>
<accession>A0ABQ6ITD2</accession>
<keyword evidence="10" id="KW-1185">Reference proteome</keyword>
<dbReference type="RefSeq" id="WP_284304744.1">
    <property type="nucleotide sequence ID" value="NZ_BSUO01000001.1"/>
</dbReference>
<dbReference type="Pfam" id="PF00528">
    <property type="entry name" value="BPD_transp_1"/>
    <property type="match status" value="1"/>
</dbReference>
<dbReference type="Gene3D" id="1.10.3720.10">
    <property type="entry name" value="MetI-like"/>
    <property type="match status" value="1"/>
</dbReference>
<dbReference type="PROSITE" id="PS50928">
    <property type="entry name" value="ABC_TM1"/>
    <property type="match status" value="1"/>
</dbReference>
<keyword evidence="2 6" id="KW-0813">Transport</keyword>
<evidence type="ECO:0000313" key="9">
    <source>
        <dbReference type="EMBL" id="GMA41170.1"/>
    </source>
</evidence>
<evidence type="ECO:0000256" key="7">
    <source>
        <dbReference type="SAM" id="MobiDB-lite"/>
    </source>
</evidence>
<evidence type="ECO:0000256" key="4">
    <source>
        <dbReference type="ARBA" id="ARBA00022989"/>
    </source>
</evidence>
<evidence type="ECO:0000256" key="5">
    <source>
        <dbReference type="ARBA" id="ARBA00023136"/>
    </source>
</evidence>
<name>A0ABQ6ITD2_9MICO</name>
<dbReference type="InterPro" id="IPR000515">
    <property type="entry name" value="MetI-like"/>
</dbReference>
<evidence type="ECO:0000259" key="8">
    <source>
        <dbReference type="PROSITE" id="PS50928"/>
    </source>
</evidence>
<evidence type="ECO:0000256" key="3">
    <source>
        <dbReference type="ARBA" id="ARBA00022692"/>
    </source>
</evidence>
<dbReference type="InterPro" id="IPR051204">
    <property type="entry name" value="ABC_transp_perm/SBD"/>
</dbReference>
<feature type="transmembrane region" description="Helical" evidence="6">
    <location>
        <begin position="161"/>
        <end position="181"/>
    </location>
</feature>